<dbReference type="EMBL" id="WMBB01000016">
    <property type="protein sequence ID" value="MTE16691.1"/>
    <property type="molecule type" value="Genomic_DNA"/>
</dbReference>
<evidence type="ECO:0000313" key="2">
    <source>
        <dbReference type="Proteomes" id="UP000432464"/>
    </source>
</evidence>
<proteinExistence type="predicted"/>
<keyword evidence="2" id="KW-1185">Reference proteome</keyword>
<comment type="caution">
    <text evidence="1">The sequence shown here is derived from an EMBL/GenBank/DDBJ whole genome shotgun (WGS) entry which is preliminary data.</text>
</comment>
<dbReference type="AlphaFoldDB" id="A0A6I3L590"/>
<accession>A0A6I3L590</accession>
<evidence type="ECO:0000313" key="1">
    <source>
        <dbReference type="EMBL" id="MTE16691.1"/>
    </source>
</evidence>
<name>A0A6I3L590_9NOCA</name>
<gene>
    <name evidence="1" type="ORF">GLP40_28515</name>
</gene>
<reference evidence="1 2" key="1">
    <citation type="submission" date="2019-11" db="EMBL/GenBank/DDBJ databases">
        <title>Nocardia sp. nov. CT2-14 isolated from soil.</title>
        <authorList>
            <person name="Kanchanasin P."/>
            <person name="Tanasupawat S."/>
            <person name="Yuki M."/>
            <person name="Kudo T."/>
        </authorList>
    </citation>
    <scope>NUCLEOTIDE SEQUENCE [LARGE SCALE GENOMIC DNA]</scope>
    <source>
        <strain evidence="1 2">CT2-14</strain>
    </source>
</reference>
<protein>
    <submittedName>
        <fullName evidence="1">Uncharacterized protein</fullName>
    </submittedName>
</protein>
<organism evidence="1 2">
    <name type="scientific">Nocardia aurantiaca</name>
    <dbReference type="NCBI Taxonomy" id="2675850"/>
    <lineage>
        <taxon>Bacteria</taxon>
        <taxon>Bacillati</taxon>
        <taxon>Actinomycetota</taxon>
        <taxon>Actinomycetes</taxon>
        <taxon>Mycobacteriales</taxon>
        <taxon>Nocardiaceae</taxon>
        <taxon>Nocardia</taxon>
    </lineage>
</organism>
<dbReference type="Proteomes" id="UP000432464">
    <property type="component" value="Unassembled WGS sequence"/>
</dbReference>
<sequence length="236" mass="25676">MFARYAYAPNALGYCGPADATALRNGSARQIRAAAQHFTGAWPYLRVMSAMTGIADPLDERLVESYWHGGGIGAEIEPSAFLDRLLTILGPAAGHYWTHLTPQLADEAAPNHAFHVFGVYPWSRLLDSPAASTASSILDNCRITPARVMSRDGARVRLRSRRLVWNGRYLSLGPPSIRTVTIALDGRSPIDPRCGDQVALHWGQPAGPLTPAQVAEITISTLRQLAVTNHRLHPDP</sequence>
<dbReference type="InterPro" id="IPR045660">
    <property type="entry name" value="DUF6390"/>
</dbReference>
<dbReference type="Pfam" id="PF19927">
    <property type="entry name" value="DUF6390"/>
    <property type="match status" value="1"/>
</dbReference>